<reference evidence="1" key="1">
    <citation type="submission" date="2017-05" db="UniProtKB">
        <authorList>
            <consortium name="EnsemblMetazoa"/>
        </authorList>
    </citation>
    <scope>IDENTIFICATION</scope>
</reference>
<protein>
    <recommendedName>
        <fullName evidence="2">Integrase catalytic domain-containing protein</fullName>
    </recommendedName>
</protein>
<dbReference type="InParanoid" id="A0A1X7VKE3"/>
<dbReference type="EnsemblMetazoa" id="Aqu2.1.40507_001">
    <property type="protein sequence ID" value="Aqu2.1.40507_001"/>
    <property type="gene ID" value="Aqu2.1.40507"/>
</dbReference>
<organism evidence="1">
    <name type="scientific">Amphimedon queenslandica</name>
    <name type="common">Sponge</name>
    <dbReference type="NCBI Taxonomy" id="400682"/>
    <lineage>
        <taxon>Eukaryota</taxon>
        <taxon>Metazoa</taxon>
        <taxon>Porifera</taxon>
        <taxon>Demospongiae</taxon>
        <taxon>Heteroscleromorpha</taxon>
        <taxon>Haplosclerida</taxon>
        <taxon>Niphatidae</taxon>
        <taxon>Amphimedon</taxon>
    </lineage>
</organism>
<name>A0A1X7VKE3_AMPQE</name>
<evidence type="ECO:0000313" key="1">
    <source>
        <dbReference type="EnsemblMetazoa" id="Aqu2.1.40507_001"/>
    </source>
</evidence>
<proteinExistence type="predicted"/>
<sequence length="89" mass="10425">MNPVPYRADYFGHKLHVDQNEKYVMCGVTHVCVVDGYSGKIIYFITMPVKNNVEIYTHLFHMAFGINSCRVDHGKEWTLMLFIQELAIW</sequence>
<evidence type="ECO:0008006" key="2">
    <source>
        <dbReference type="Google" id="ProtNLM"/>
    </source>
</evidence>
<accession>A0A1X7VKE3</accession>
<dbReference type="AlphaFoldDB" id="A0A1X7VKE3"/>